<comment type="caution">
    <text evidence="1">The sequence shown here is derived from an EMBL/GenBank/DDBJ whole genome shotgun (WGS) entry which is preliminary data.</text>
</comment>
<gene>
    <name evidence="1" type="ORF">ALO94_01200</name>
</gene>
<dbReference type="Proteomes" id="UP000050384">
    <property type="component" value="Unassembled WGS sequence"/>
</dbReference>
<protein>
    <submittedName>
        <fullName evidence="1">Alg8</fullName>
    </submittedName>
</protein>
<accession>A0A0Q0E537</accession>
<evidence type="ECO:0000313" key="2">
    <source>
        <dbReference type="Proteomes" id="UP000050384"/>
    </source>
</evidence>
<evidence type="ECO:0000313" key="1">
    <source>
        <dbReference type="EMBL" id="KPZ05702.1"/>
    </source>
</evidence>
<name>A0A0Q0E537_PSESX</name>
<organism evidence="1 2">
    <name type="scientific">Pseudomonas syringae pv. spinaceae</name>
    <dbReference type="NCBI Taxonomy" id="264459"/>
    <lineage>
        <taxon>Bacteria</taxon>
        <taxon>Pseudomonadati</taxon>
        <taxon>Pseudomonadota</taxon>
        <taxon>Gammaproteobacteria</taxon>
        <taxon>Pseudomonadales</taxon>
        <taxon>Pseudomonadaceae</taxon>
        <taxon>Pseudomonas</taxon>
        <taxon>Pseudomonas syringae</taxon>
    </lineage>
</organism>
<sequence length="134" mass="14955">MQVDQLVDDDVVVQVLGQQAVGFLALAHQNGQETFEHTSPAINRHALFDFFGAGFSQSLVDQTDGLTAFGGHRMFTGLEFVQFLQNRHGNGDMVFFEIQQRVWIVNQYVGIEHVKDWLVGGRGASVIIHTRSPL</sequence>
<dbReference type="EMBL" id="LJRI01000341">
    <property type="protein sequence ID" value="KPZ05702.1"/>
    <property type="molecule type" value="Genomic_DNA"/>
</dbReference>
<reference evidence="1 2" key="1">
    <citation type="submission" date="2015-09" db="EMBL/GenBank/DDBJ databases">
        <title>Genome announcement of multiple Pseudomonas syringae strains.</title>
        <authorList>
            <person name="Thakur S."/>
            <person name="Wang P.W."/>
            <person name="Gong Y."/>
            <person name="Weir B.S."/>
            <person name="Guttman D.S."/>
        </authorList>
    </citation>
    <scope>NUCLEOTIDE SEQUENCE [LARGE SCALE GENOMIC DNA]</scope>
    <source>
        <strain evidence="1 2">ICMP16929</strain>
    </source>
</reference>
<proteinExistence type="predicted"/>
<dbReference type="AlphaFoldDB" id="A0A0Q0E537"/>